<dbReference type="EMBL" id="SEWE01000065">
    <property type="protein sequence ID" value="RYU75795.1"/>
    <property type="molecule type" value="Genomic_DNA"/>
</dbReference>
<dbReference type="Pfam" id="PF00535">
    <property type="entry name" value="Glycos_transf_2"/>
    <property type="match status" value="1"/>
</dbReference>
<dbReference type="OrthoDB" id="6307329at2"/>
<dbReference type="PANTHER" id="PTHR22916:SF3">
    <property type="entry name" value="UDP-GLCNAC:BETAGAL BETA-1,3-N-ACETYLGLUCOSAMINYLTRANSFERASE-LIKE PROTEIN 1"/>
    <property type="match status" value="1"/>
</dbReference>
<evidence type="ECO:0000313" key="3">
    <source>
        <dbReference type="Proteomes" id="UP000294155"/>
    </source>
</evidence>
<name>A0A4Q5L6N3_9BACT</name>
<comment type="caution">
    <text evidence="2">The sequence shown here is derived from an EMBL/GenBank/DDBJ whole genome shotgun (WGS) entry which is preliminary data.</text>
</comment>
<dbReference type="InterPro" id="IPR029044">
    <property type="entry name" value="Nucleotide-diphossugar_trans"/>
</dbReference>
<evidence type="ECO:0000313" key="2">
    <source>
        <dbReference type="EMBL" id="RYU75795.1"/>
    </source>
</evidence>
<dbReference type="PANTHER" id="PTHR22916">
    <property type="entry name" value="GLYCOSYLTRANSFERASE"/>
    <property type="match status" value="1"/>
</dbReference>
<keyword evidence="2" id="KW-0808">Transferase</keyword>
<accession>A0A4Q5L6N3</accession>
<dbReference type="Gene3D" id="3.90.550.10">
    <property type="entry name" value="Spore Coat Polysaccharide Biosynthesis Protein SpsA, Chain A"/>
    <property type="match status" value="1"/>
</dbReference>
<gene>
    <name evidence="2" type="ORF">EWM57_19565</name>
</gene>
<keyword evidence="3" id="KW-1185">Reference proteome</keyword>
<dbReference type="Proteomes" id="UP000294155">
    <property type="component" value="Unassembled WGS sequence"/>
</dbReference>
<dbReference type="CDD" id="cd00761">
    <property type="entry name" value="Glyco_tranf_GTA_type"/>
    <property type="match status" value="1"/>
</dbReference>
<dbReference type="SUPFAM" id="SSF53448">
    <property type="entry name" value="Nucleotide-diphospho-sugar transferases"/>
    <property type="match status" value="1"/>
</dbReference>
<evidence type="ECO:0000259" key="1">
    <source>
        <dbReference type="Pfam" id="PF00535"/>
    </source>
</evidence>
<feature type="domain" description="Glycosyltransferase 2-like" evidence="1">
    <location>
        <begin position="28"/>
        <end position="142"/>
    </location>
</feature>
<proteinExistence type="predicted"/>
<dbReference type="InterPro" id="IPR001173">
    <property type="entry name" value="Glyco_trans_2-like"/>
</dbReference>
<dbReference type="AlphaFoldDB" id="A0A4Q5L6N3"/>
<protein>
    <submittedName>
        <fullName evidence="2">Glycosyltransferase family 2 protein</fullName>
    </submittedName>
</protein>
<reference evidence="2 3" key="1">
    <citation type="submission" date="2019-02" db="EMBL/GenBank/DDBJ databases">
        <title>Bacterial novel species isolated from soil.</title>
        <authorList>
            <person name="Jung H.-Y."/>
        </authorList>
    </citation>
    <scope>NUCLEOTIDE SEQUENCE [LARGE SCALE GENOMIC DNA]</scope>
    <source>
        <strain evidence="2 3">1-3-3-3</strain>
    </source>
</reference>
<sequence length="315" mass="36751">MHSPYPVRSSGLYPTQPVASSASSPFFSIVVPCYNRADIVRETVQTILKQEYADFELILVDDGSRDNTREVVAQITDPRVRYFYKENGERGAARNYGAQQARGQYINFFDSDDEMYPNHLRVVKEFLDQQGLVEVVHTGYERLDGQDRVISEMYEFKGSTNEVLLHDNPLACNTVFVRRDIALANPFEEDRRLASAEDWELWLRLASKYTFHPIRQKTFCLREHDGRSLNTINPEAVRVRDELFAQIVSRNPDFARRYPGQLPHFVADRYTFITLTMALSKQDRLRTVRYLFKAVQQDPTVLWRRRFLASVKHLL</sequence>
<organism evidence="2 3">
    <name type="scientific">Hymenobacter persicinus</name>
    <dbReference type="NCBI Taxonomy" id="2025506"/>
    <lineage>
        <taxon>Bacteria</taxon>
        <taxon>Pseudomonadati</taxon>
        <taxon>Bacteroidota</taxon>
        <taxon>Cytophagia</taxon>
        <taxon>Cytophagales</taxon>
        <taxon>Hymenobacteraceae</taxon>
        <taxon>Hymenobacter</taxon>
    </lineage>
</organism>
<dbReference type="GO" id="GO:0016758">
    <property type="term" value="F:hexosyltransferase activity"/>
    <property type="evidence" value="ECO:0007669"/>
    <property type="project" value="UniProtKB-ARBA"/>
</dbReference>